<accession>A0ABY4QVG5</accession>
<dbReference type="Proteomes" id="UP001056336">
    <property type="component" value="Chromosome"/>
</dbReference>
<evidence type="ECO:0000313" key="6">
    <source>
        <dbReference type="EMBL" id="UQX87242.1"/>
    </source>
</evidence>
<name>A0ABY4QVG5_9ACTN</name>
<evidence type="ECO:0000256" key="1">
    <source>
        <dbReference type="ARBA" id="ARBA00007074"/>
    </source>
</evidence>
<dbReference type="PANTHER" id="PTHR47359:SF3">
    <property type="entry name" value="NLP_P60 DOMAIN-CONTAINING PROTEIN-RELATED"/>
    <property type="match status" value="1"/>
</dbReference>
<dbReference type="InterPro" id="IPR038765">
    <property type="entry name" value="Papain-like_cys_pep_sf"/>
</dbReference>
<dbReference type="Gene3D" id="6.10.250.3150">
    <property type="match status" value="1"/>
</dbReference>
<evidence type="ECO:0000256" key="4">
    <source>
        <dbReference type="ARBA" id="ARBA00022807"/>
    </source>
</evidence>
<proteinExistence type="inferred from homology"/>
<comment type="similarity">
    <text evidence="1">Belongs to the peptidase C40 family.</text>
</comment>
<dbReference type="PROSITE" id="PS51935">
    <property type="entry name" value="NLPC_P60"/>
    <property type="match status" value="1"/>
</dbReference>
<keyword evidence="2" id="KW-0645">Protease</keyword>
<reference evidence="6" key="2">
    <citation type="submission" date="2022-05" db="EMBL/GenBank/DDBJ databases">
        <authorList>
            <person name="Kim J.-S."/>
            <person name="Lee K."/>
            <person name="Suh M."/>
            <person name="Eom M."/>
            <person name="Kim J.-S."/>
            <person name="Kim D.-S."/>
            <person name="Ko S.-H."/>
            <person name="Shin Y."/>
            <person name="Lee J.-S."/>
        </authorList>
    </citation>
    <scope>NUCLEOTIDE SEQUENCE</scope>
    <source>
        <strain evidence="6">N237</strain>
    </source>
</reference>
<dbReference type="Pfam" id="PF00877">
    <property type="entry name" value="NLPC_P60"/>
    <property type="match status" value="1"/>
</dbReference>
<feature type="domain" description="NlpC/P60" evidence="5">
    <location>
        <begin position="246"/>
        <end position="362"/>
    </location>
</feature>
<evidence type="ECO:0000256" key="3">
    <source>
        <dbReference type="ARBA" id="ARBA00022801"/>
    </source>
</evidence>
<evidence type="ECO:0000259" key="5">
    <source>
        <dbReference type="PROSITE" id="PS51935"/>
    </source>
</evidence>
<organism evidence="6 7">
    <name type="scientific">Jatrophihabitans telluris</name>
    <dbReference type="NCBI Taxonomy" id="2038343"/>
    <lineage>
        <taxon>Bacteria</taxon>
        <taxon>Bacillati</taxon>
        <taxon>Actinomycetota</taxon>
        <taxon>Actinomycetes</taxon>
        <taxon>Jatrophihabitantales</taxon>
        <taxon>Jatrophihabitantaceae</taxon>
        <taxon>Jatrophihabitans</taxon>
    </lineage>
</organism>
<keyword evidence="3" id="KW-0378">Hydrolase</keyword>
<dbReference type="InterPro" id="IPR000064">
    <property type="entry name" value="NLP_P60_dom"/>
</dbReference>
<dbReference type="RefSeq" id="WP_249769730.1">
    <property type="nucleotide sequence ID" value="NZ_CP097332.1"/>
</dbReference>
<keyword evidence="7" id="KW-1185">Reference proteome</keyword>
<reference evidence="6" key="1">
    <citation type="journal article" date="2018" name="Int. J. Syst. Evol. Microbiol.">
        <title>Jatrophihabitans telluris sp. nov., isolated from sediment soil of lava forest wetlands and the emended description of the genus Jatrophihabitans.</title>
        <authorList>
            <person name="Lee K.C."/>
            <person name="Suh M.K."/>
            <person name="Eom M.K."/>
            <person name="Kim K.K."/>
            <person name="Kim J.S."/>
            <person name="Kim D.S."/>
            <person name="Ko S.H."/>
            <person name="Shin Y.K."/>
            <person name="Lee J.S."/>
        </authorList>
    </citation>
    <scope>NUCLEOTIDE SEQUENCE</scope>
    <source>
        <strain evidence="6">N237</strain>
    </source>
</reference>
<dbReference type="SUPFAM" id="SSF54001">
    <property type="entry name" value="Cysteine proteinases"/>
    <property type="match status" value="1"/>
</dbReference>
<dbReference type="EMBL" id="CP097332">
    <property type="protein sequence ID" value="UQX87242.1"/>
    <property type="molecule type" value="Genomic_DNA"/>
</dbReference>
<evidence type="ECO:0000313" key="7">
    <source>
        <dbReference type="Proteomes" id="UP001056336"/>
    </source>
</evidence>
<evidence type="ECO:0000256" key="2">
    <source>
        <dbReference type="ARBA" id="ARBA00022670"/>
    </source>
</evidence>
<dbReference type="InterPro" id="IPR051794">
    <property type="entry name" value="PG_Endopeptidase_C40"/>
</dbReference>
<keyword evidence="4" id="KW-0788">Thiol protease</keyword>
<sequence>MALTRKSRLSRVILGAVVLTGALLAGPLTAGAIPTLQTPAQPKTSADVLSVLDKLAKDNGKLTEQFNQARIDLTNAQKQSDAAAKSLALAQAEVAKDRQALATSLAAQYKGGSFSRTAALMDSASGQAYLDKMQSLSFLADHQKDVATAAVKATEAAKSAQAAADAAVQAAQKQSQTLLARRTTLESEIAKQKQLLATLTAAERAKLAARAAPSRTQLAAVTSVTSVTATGVARAPAAVAVSGSASSAALTAVRAALSQRGKPYVWGAGGPDSYDCSGLTMWAWGQAGVSLPHQSAEQQGMGTPVAQNNLQPGDLVFFGSPAYHVGMYIGNGMMVHAPTTGDVVKISSLAYMSDYSGAVRIG</sequence>
<dbReference type="Gene3D" id="3.90.1720.10">
    <property type="entry name" value="endopeptidase domain like (from Nostoc punctiforme)"/>
    <property type="match status" value="1"/>
</dbReference>
<gene>
    <name evidence="6" type="ORF">M6D93_13135</name>
</gene>
<protein>
    <submittedName>
        <fullName evidence="6">NlpC/P60 family protein</fullName>
    </submittedName>
</protein>
<dbReference type="PANTHER" id="PTHR47359">
    <property type="entry name" value="PEPTIDOGLYCAN DL-ENDOPEPTIDASE CWLO"/>
    <property type="match status" value="1"/>
</dbReference>